<dbReference type="OrthoDB" id="9808601at2"/>
<dbReference type="PROSITE" id="PS00583">
    <property type="entry name" value="PFKB_KINASES_1"/>
    <property type="match status" value="1"/>
</dbReference>
<dbReference type="PANTHER" id="PTHR10584">
    <property type="entry name" value="SUGAR KINASE"/>
    <property type="match status" value="1"/>
</dbReference>
<sequence>MKLTPQEQAILVQLRADPLLDAAALADRLGTTRASVSVALSNLTRKGAILGRGYLVRGEAGVVVVGGAIMDVKARSSARLDPATSNPGEVTTNPGGVGRNIAENLARLGTPTHLVAAVGSDSFGEELLGHTRSAGVSLDHVVVGTRPTGTYLAVLDHEGDLAVAVSDMSATDSLTVADVEPAKALVQHCDLLVIDGNVPLVVATWLADIAGSAGVPVVLEPVSVVKAGRLRPLLAPTRPVLAVTPNIAELAALVDREVADTVPAISRAAADLHALGVRHVWVRRGARGSLLSSAPDDGAGAPTVSTDGTISSHVVDVTGAGDSMTAGFVHALLRDDDPVAAAAFGQATAALTTESVHTVRPDLTSALVTGRLTSQGTR</sequence>
<dbReference type="Pfam" id="PF00294">
    <property type="entry name" value="PfkB"/>
    <property type="match status" value="1"/>
</dbReference>
<dbReference type="PANTHER" id="PTHR10584:SF166">
    <property type="entry name" value="RIBOKINASE"/>
    <property type="match status" value="1"/>
</dbReference>
<dbReference type="InterPro" id="IPR002173">
    <property type="entry name" value="Carboh/pur_kinase_PfkB_CS"/>
</dbReference>
<feature type="domain" description="Carbohydrate kinase PfkB" evidence="3">
    <location>
        <begin position="62"/>
        <end position="359"/>
    </location>
</feature>
<keyword evidence="1" id="KW-0808">Transferase</keyword>
<dbReference type="InterPro" id="IPR036390">
    <property type="entry name" value="WH_DNA-bd_sf"/>
</dbReference>
<evidence type="ECO:0000313" key="4">
    <source>
        <dbReference type="EMBL" id="GEQ12555.1"/>
    </source>
</evidence>
<dbReference type="PROSITE" id="PS00584">
    <property type="entry name" value="PFKB_KINASES_2"/>
    <property type="match status" value="1"/>
</dbReference>
<dbReference type="InterPro" id="IPR011611">
    <property type="entry name" value="PfkB_dom"/>
</dbReference>
<keyword evidence="2 4" id="KW-0418">Kinase</keyword>
<dbReference type="SUPFAM" id="SSF53613">
    <property type="entry name" value="Ribokinase-like"/>
    <property type="match status" value="1"/>
</dbReference>
<dbReference type="RefSeq" id="WP_147062058.1">
    <property type="nucleotide sequence ID" value="NZ_BAABDN010000001.1"/>
</dbReference>
<organism evidence="4 5">
    <name type="scientific">Knoellia locipacati</name>
    <dbReference type="NCBI Taxonomy" id="882824"/>
    <lineage>
        <taxon>Bacteria</taxon>
        <taxon>Bacillati</taxon>
        <taxon>Actinomycetota</taxon>
        <taxon>Actinomycetes</taxon>
        <taxon>Micrococcales</taxon>
        <taxon>Intrasporangiaceae</taxon>
        <taxon>Knoellia</taxon>
    </lineage>
</organism>
<dbReference type="SUPFAM" id="SSF46785">
    <property type="entry name" value="Winged helix' DNA-binding domain"/>
    <property type="match status" value="1"/>
</dbReference>
<dbReference type="GO" id="GO:0016301">
    <property type="term" value="F:kinase activity"/>
    <property type="evidence" value="ECO:0007669"/>
    <property type="project" value="UniProtKB-KW"/>
</dbReference>
<dbReference type="EMBL" id="BKBA01000003">
    <property type="protein sequence ID" value="GEQ12555.1"/>
    <property type="molecule type" value="Genomic_DNA"/>
</dbReference>
<proteinExistence type="predicted"/>
<evidence type="ECO:0000256" key="2">
    <source>
        <dbReference type="ARBA" id="ARBA00022777"/>
    </source>
</evidence>
<dbReference type="Gene3D" id="3.40.1190.20">
    <property type="match status" value="1"/>
</dbReference>
<dbReference type="AlphaFoldDB" id="A0A512SXB0"/>
<name>A0A512SXB0_9MICO</name>
<comment type="caution">
    <text evidence="4">The sequence shown here is derived from an EMBL/GenBank/DDBJ whole genome shotgun (WGS) entry which is preliminary data.</text>
</comment>
<evidence type="ECO:0000259" key="3">
    <source>
        <dbReference type="Pfam" id="PF00294"/>
    </source>
</evidence>
<evidence type="ECO:0000256" key="1">
    <source>
        <dbReference type="ARBA" id="ARBA00022679"/>
    </source>
</evidence>
<dbReference type="CDD" id="cd01941">
    <property type="entry name" value="YeiC_kinase_like"/>
    <property type="match status" value="1"/>
</dbReference>
<dbReference type="Proteomes" id="UP000321793">
    <property type="component" value="Unassembled WGS sequence"/>
</dbReference>
<reference evidence="4 5" key="1">
    <citation type="submission" date="2019-07" db="EMBL/GenBank/DDBJ databases">
        <title>Whole genome shotgun sequence of Knoellia locipacati NBRC 109775.</title>
        <authorList>
            <person name="Hosoyama A."/>
            <person name="Uohara A."/>
            <person name="Ohji S."/>
            <person name="Ichikawa N."/>
        </authorList>
    </citation>
    <scope>NUCLEOTIDE SEQUENCE [LARGE SCALE GENOMIC DNA]</scope>
    <source>
        <strain evidence="4 5">NBRC 109775</strain>
    </source>
</reference>
<accession>A0A512SXB0</accession>
<gene>
    <name evidence="4" type="ORF">KLO01_06020</name>
</gene>
<dbReference type="InterPro" id="IPR029056">
    <property type="entry name" value="Ribokinase-like"/>
</dbReference>
<evidence type="ECO:0000313" key="5">
    <source>
        <dbReference type="Proteomes" id="UP000321793"/>
    </source>
</evidence>
<keyword evidence="5" id="KW-1185">Reference proteome</keyword>
<protein>
    <submittedName>
        <fullName evidence="4">Carbohydrate kinase</fullName>
    </submittedName>
</protein>